<dbReference type="CDD" id="cd06170">
    <property type="entry name" value="LuxR_C_like"/>
    <property type="match status" value="1"/>
</dbReference>
<dbReference type="Gene3D" id="1.10.10.10">
    <property type="entry name" value="Winged helix-like DNA-binding domain superfamily/Winged helix DNA-binding domain"/>
    <property type="match status" value="1"/>
</dbReference>
<dbReference type="InterPro" id="IPR016032">
    <property type="entry name" value="Sig_transdc_resp-reg_C-effctor"/>
</dbReference>
<dbReference type="PANTHER" id="PTHR43214">
    <property type="entry name" value="TWO-COMPONENT RESPONSE REGULATOR"/>
    <property type="match status" value="1"/>
</dbReference>
<dbReference type="SMART" id="SM00421">
    <property type="entry name" value="HTH_LUXR"/>
    <property type="match status" value="1"/>
</dbReference>
<evidence type="ECO:0000256" key="3">
    <source>
        <dbReference type="ARBA" id="ARBA00023163"/>
    </source>
</evidence>
<dbReference type="InterPro" id="IPR000792">
    <property type="entry name" value="Tscrpt_reg_LuxR_C"/>
</dbReference>
<protein>
    <submittedName>
        <fullName evidence="6">DNA-binding response regulator</fullName>
    </submittedName>
</protein>
<feature type="domain" description="HTH luxR-type" evidence="5">
    <location>
        <begin position="58"/>
        <end position="124"/>
    </location>
</feature>
<gene>
    <name evidence="6" type="ORF">GTW20_16175</name>
</gene>
<dbReference type="Proteomes" id="UP000467124">
    <property type="component" value="Unassembled WGS sequence"/>
</dbReference>
<dbReference type="EMBL" id="WWHY01000001">
    <property type="protein sequence ID" value="MYR33753.1"/>
    <property type="molecule type" value="Genomic_DNA"/>
</dbReference>
<name>A0A7K2IUY2_9ACTN</name>
<reference evidence="6 7" key="1">
    <citation type="journal article" date="2019" name="Nat. Commun.">
        <title>The antimicrobial potential of Streptomyces from insect microbiomes.</title>
        <authorList>
            <person name="Chevrette M.G."/>
            <person name="Carlson C.M."/>
            <person name="Ortega H.E."/>
            <person name="Thomas C."/>
            <person name="Ananiev G.E."/>
            <person name="Barns K.J."/>
            <person name="Book A.J."/>
            <person name="Cagnazzo J."/>
            <person name="Carlos C."/>
            <person name="Flanigan W."/>
            <person name="Grubbs K.J."/>
            <person name="Horn H.A."/>
            <person name="Hoffmann F.M."/>
            <person name="Klassen J.L."/>
            <person name="Knack J.J."/>
            <person name="Lewin G.R."/>
            <person name="McDonald B.R."/>
            <person name="Muller L."/>
            <person name="Melo W.G.P."/>
            <person name="Pinto-Tomas A.A."/>
            <person name="Schmitz A."/>
            <person name="Wendt-Pienkowski E."/>
            <person name="Wildman S."/>
            <person name="Zhao M."/>
            <person name="Zhang F."/>
            <person name="Bugni T.S."/>
            <person name="Andes D.R."/>
            <person name="Pupo M.T."/>
            <person name="Currie C.R."/>
        </authorList>
    </citation>
    <scope>NUCLEOTIDE SEQUENCE [LARGE SCALE GENOMIC DNA]</scope>
    <source>
        <strain evidence="6 7">SID5840</strain>
    </source>
</reference>
<keyword evidence="1" id="KW-0805">Transcription regulation</keyword>
<feature type="compositionally biased region" description="Basic residues" evidence="4">
    <location>
        <begin position="17"/>
        <end position="26"/>
    </location>
</feature>
<keyword evidence="2 6" id="KW-0238">DNA-binding</keyword>
<accession>A0A7K2IUY2</accession>
<comment type="caution">
    <text evidence="6">The sequence shown here is derived from an EMBL/GenBank/DDBJ whole genome shotgun (WGS) entry which is preliminary data.</text>
</comment>
<evidence type="ECO:0000256" key="1">
    <source>
        <dbReference type="ARBA" id="ARBA00023015"/>
    </source>
</evidence>
<keyword evidence="3" id="KW-0804">Transcription</keyword>
<evidence type="ECO:0000256" key="2">
    <source>
        <dbReference type="ARBA" id="ARBA00023125"/>
    </source>
</evidence>
<sequence length="160" mass="16619">MIPGSPPWTARCPTARRTARPRRRRGRPDTVLDPAVIGTLVGEFVRYGVVPRAGAGGPGTGWDAGFTARERDVVEHVTTGAGNAEIAGTLGLSETTVKSHVSSALTGLRLRDRVQPVVRAYRNGAVSPPPPGEGRGPTSCPEPSGRGTGPRHGRGAIGLC</sequence>
<dbReference type="AlphaFoldDB" id="A0A7K2IUY2"/>
<evidence type="ECO:0000313" key="6">
    <source>
        <dbReference type="EMBL" id="MYR33753.1"/>
    </source>
</evidence>
<dbReference type="PRINTS" id="PR00038">
    <property type="entry name" value="HTHLUXR"/>
</dbReference>
<dbReference type="SUPFAM" id="SSF46894">
    <property type="entry name" value="C-terminal effector domain of the bipartite response regulators"/>
    <property type="match status" value="1"/>
</dbReference>
<organism evidence="6 7">
    <name type="scientific">Nocardiopsis alba</name>
    <dbReference type="NCBI Taxonomy" id="53437"/>
    <lineage>
        <taxon>Bacteria</taxon>
        <taxon>Bacillati</taxon>
        <taxon>Actinomycetota</taxon>
        <taxon>Actinomycetes</taxon>
        <taxon>Streptosporangiales</taxon>
        <taxon>Nocardiopsidaceae</taxon>
        <taxon>Nocardiopsis</taxon>
    </lineage>
</organism>
<evidence type="ECO:0000313" key="7">
    <source>
        <dbReference type="Proteomes" id="UP000467124"/>
    </source>
</evidence>
<dbReference type="PROSITE" id="PS50043">
    <property type="entry name" value="HTH_LUXR_2"/>
    <property type="match status" value="1"/>
</dbReference>
<evidence type="ECO:0000259" key="5">
    <source>
        <dbReference type="PROSITE" id="PS50043"/>
    </source>
</evidence>
<dbReference type="Pfam" id="PF00196">
    <property type="entry name" value="GerE"/>
    <property type="match status" value="1"/>
</dbReference>
<dbReference type="GO" id="GO:0003677">
    <property type="term" value="F:DNA binding"/>
    <property type="evidence" value="ECO:0007669"/>
    <property type="project" value="UniProtKB-KW"/>
</dbReference>
<dbReference type="InterPro" id="IPR039420">
    <property type="entry name" value="WalR-like"/>
</dbReference>
<dbReference type="PANTHER" id="PTHR43214:SF24">
    <property type="entry name" value="TRANSCRIPTIONAL REGULATORY PROTEIN NARL-RELATED"/>
    <property type="match status" value="1"/>
</dbReference>
<dbReference type="InterPro" id="IPR036388">
    <property type="entry name" value="WH-like_DNA-bd_sf"/>
</dbReference>
<feature type="region of interest" description="Disordered" evidence="4">
    <location>
        <begin position="1"/>
        <end position="30"/>
    </location>
</feature>
<evidence type="ECO:0000256" key="4">
    <source>
        <dbReference type="SAM" id="MobiDB-lite"/>
    </source>
</evidence>
<feature type="compositionally biased region" description="Low complexity" evidence="4">
    <location>
        <begin position="7"/>
        <end position="16"/>
    </location>
</feature>
<proteinExistence type="predicted"/>
<dbReference type="GO" id="GO:0006355">
    <property type="term" value="P:regulation of DNA-templated transcription"/>
    <property type="evidence" value="ECO:0007669"/>
    <property type="project" value="InterPro"/>
</dbReference>
<feature type="region of interest" description="Disordered" evidence="4">
    <location>
        <begin position="122"/>
        <end position="160"/>
    </location>
</feature>